<protein>
    <submittedName>
        <fullName evidence="2">Uncharacterized protein</fullName>
    </submittedName>
</protein>
<evidence type="ECO:0000313" key="3">
    <source>
        <dbReference type="Proteomes" id="UP000198287"/>
    </source>
</evidence>
<evidence type="ECO:0000313" key="2">
    <source>
        <dbReference type="EMBL" id="OXA65016.1"/>
    </source>
</evidence>
<organism evidence="2 3">
    <name type="scientific">Folsomia candida</name>
    <name type="common">Springtail</name>
    <dbReference type="NCBI Taxonomy" id="158441"/>
    <lineage>
        <taxon>Eukaryota</taxon>
        <taxon>Metazoa</taxon>
        <taxon>Ecdysozoa</taxon>
        <taxon>Arthropoda</taxon>
        <taxon>Hexapoda</taxon>
        <taxon>Collembola</taxon>
        <taxon>Entomobryomorpha</taxon>
        <taxon>Isotomoidea</taxon>
        <taxon>Isotomidae</taxon>
        <taxon>Proisotominae</taxon>
        <taxon>Folsomia</taxon>
    </lineage>
</organism>
<feature type="region of interest" description="Disordered" evidence="1">
    <location>
        <begin position="208"/>
        <end position="255"/>
    </location>
</feature>
<accession>A0A226F833</accession>
<gene>
    <name evidence="2" type="ORF">Fcan01_03023</name>
</gene>
<comment type="caution">
    <text evidence="2">The sequence shown here is derived from an EMBL/GenBank/DDBJ whole genome shotgun (WGS) entry which is preliminary data.</text>
</comment>
<dbReference type="Proteomes" id="UP000198287">
    <property type="component" value="Unassembled WGS sequence"/>
</dbReference>
<keyword evidence="3" id="KW-1185">Reference proteome</keyword>
<dbReference type="OrthoDB" id="20825at2759"/>
<name>A0A226F833_FOLCA</name>
<sequence length="280" mass="29508">MMEPLPALDDLEIQEKVESLVGKGTRVLDCEKNQSFQTEEVLLVNGFPVPLVGEQGQIIKAALLSGQVPPGDLLNEILIKAGILKNPVELEATCNVKTTTKTTEVMTLRDKNGILLDERMKEVEEDNQYQSTSKEVWRKDLQGLGESLGKLAFNSSSISSSVNGSVAGSPVKHLNNGSSVGGACGGGSTLGSMGFGTSSFFRASSPANLSTRSSNVAPPPPLVTAGNIGHQHSPQSSSSSSIGISEGSSSRSESSASSLSRFSVSSYFLKFLTHVCTRTK</sequence>
<dbReference type="AlphaFoldDB" id="A0A226F833"/>
<evidence type="ECO:0000256" key="1">
    <source>
        <dbReference type="SAM" id="MobiDB-lite"/>
    </source>
</evidence>
<dbReference type="EMBL" id="LNIX01000001">
    <property type="protein sequence ID" value="OXA65016.1"/>
    <property type="molecule type" value="Genomic_DNA"/>
</dbReference>
<reference evidence="2 3" key="1">
    <citation type="submission" date="2015-12" db="EMBL/GenBank/DDBJ databases">
        <title>The genome of Folsomia candida.</title>
        <authorList>
            <person name="Faddeeva A."/>
            <person name="Derks M.F."/>
            <person name="Anvar Y."/>
            <person name="Smit S."/>
            <person name="Van Straalen N."/>
            <person name="Roelofs D."/>
        </authorList>
    </citation>
    <scope>NUCLEOTIDE SEQUENCE [LARGE SCALE GENOMIC DNA]</scope>
    <source>
        <strain evidence="2 3">VU population</strain>
        <tissue evidence="2">Whole body</tissue>
    </source>
</reference>
<proteinExistence type="predicted"/>
<feature type="compositionally biased region" description="Low complexity" evidence="1">
    <location>
        <begin position="233"/>
        <end position="255"/>
    </location>
</feature>